<evidence type="ECO:0000256" key="5">
    <source>
        <dbReference type="ARBA" id="ARBA00023277"/>
    </source>
</evidence>
<dbReference type="EMBL" id="JAJIRN010000009">
    <property type="protein sequence ID" value="MCV2370399.1"/>
    <property type="molecule type" value="Genomic_DNA"/>
</dbReference>
<keyword evidence="8" id="KW-1185">Reference proteome</keyword>
<dbReference type="NCBIfam" id="NF002231">
    <property type="entry name" value="PRK01130.1"/>
    <property type="match status" value="1"/>
</dbReference>
<evidence type="ECO:0000256" key="3">
    <source>
        <dbReference type="ARBA" id="ARBA00005081"/>
    </source>
</evidence>
<sequence length="255" mass="26222">MQDPGARVANPGTGAWRGLLALSEKTMKLEQLKNQLVVSCQPVPGSPMDRQDIIVAMAGAAVAAGARALRIEGAGNVRAVVDAWPGTPVIGIVKRDLADSPVRITPYLQDVQDLIDAGAAVVAFDGTQRKRPVPMADLLKAVHAAGRMAMADCSTLEDGLAAQALGCELIGTTLSGYTEETADVPADGPNLGLVTRLAKAGALVVAEGRMRTASDAAAALSAGAYTVTVGSAITRIEHITEWFIAAMQQATAGKA</sequence>
<dbReference type="PANTHER" id="PTHR36204">
    <property type="entry name" value="N-ACETYLMANNOSAMINE-6-PHOSPHATE 2-EPIMERASE-RELATED"/>
    <property type="match status" value="1"/>
</dbReference>
<gene>
    <name evidence="6" type="primary">nanE</name>
    <name evidence="7" type="ORF">LNV07_20150</name>
</gene>
<keyword evidence="5 6" id="KW-0119">Carbohydrate metabolism</keyword>
<comment type="function">
    <text evidence="2 6">Converts N-acetylmannosamine-6-phosphate (ManNAc-6-P) to N-acetylglucosamine-6-phosphate (GlcNAc-6-P).</text>
</comment>
<evidence type="ECO:0000313" key="8">
    <source>
        <dbReference type="Proteomes" id="UP001209701"/>
    </source>
</evidence>
<dbReference type="InterPro" id="IPR007260">
    <property type="entry name" value="NanE"/>
</dbReference>
<dbReference type="EC" id="5.1.3.9" evidence="6"/>
<proteinExistence type="inferred from homology"/>
<comment type="pathway">
    <text evidence="3 6">Amino-sugar metabolism; N-acetylneuraminate degradation; D-fructose 6-phosphate from N-acetylneuraminate: step 3/5.</text>
</comment>
<dbReference type="SUPFAM" id="SSF51366">
    <property type="entry name" value="Ribulose-phoshate binding barrel"/>
    <property type="match status" value="1"/>
</dbReference>
<dbReference type="Gene3D" id="3.20.20.70">
    <property type="entry name" value="Aldolase class I"/>
    <property type="match status" value="1"/>
</dbReference>
<protein>
    <recommendedName>
        <fullName evidence="6">Putative N-acetylmannosamine-6-phosphate 2-epimerase</fullName>
        <ecNumber evidence="6">5.1.3.9</ecNumber>
    </recommendedName>
    <alternativeName>
        <fullName evidence="6">ManNAc-6-P epimerase</fullName>
    </alternativeName>
</protein>
<dbReference type="PANTHER" id="PTHR36204:SF1">
    <property type="entry name" value="N-ACETYLMANNOSAMINE-6-PHOSPHATE 2-EPIMERASE-RELATED"/>
    <property type="match status" value="1"/>
</dbReference>
<dbReference type="InterPro" id="IPR011060">
    <property type="entry name" value="RibuloseP-bd_barrel"/>
</dbReference>
<dbReference type="Proteomes" id="UP001209701">
    <property type="component" value="Unassembled WGS sequence"/>
</dbReference>
<dbReference type="GO" id="GO:0047465">
    <property type="term" value="F:N-acylglucosamine-6-phosphate 2-epimerase activity"/>
    <property type="evidence" value="ECO:0007669"/>
    <property type="project" value="UniProtKB-EC"/>
</dbReference>
<dbReference type="InterPro" id="IPR013785">
    <property type="entry name" value="Aldolase_TIM"/>
</dbReference>
<dbReference type="HAMAP" id="MF_01235">
    <property type="entry name" value="ManNAc6P_epimer"/>
    <property type="match status" value="1"/>
</dbReference>
<evidence type="ECO:0000256" key="4">
    <source>
        <dbReference type="ARBA" id="ARBA00023235"/>
    </source>
</evidence>
<comment type="catalytic activity">
    <reaction evidence="1 6">
        <text>an N-acyl-D-glucosamine 6-phosphate = an N-acyl-D-mannosamine 6-phosphate</text>
        <dbReference type="Rhea" id="RHEA:23932"/>
        <dbReference type="ChEBI" id="CHEBI:57599"/>
        <dbReference type="ChEBI" id="CHEBI:57666"/>
        <dbReference type="EC" id="5.1.3.9"/>
    </reaction>
</comment>
<evidence type="ECO:0000256" key="6">
    <source>
        <dbReference type="HAMAP-Rule" id="MF_01235"/>
    </source>
</evidence>
<accession>A0ABT2YK10</accession>
<evidence type="ECO:0000256" key="2">
    <source>
        <dbReference type="ARBA" id="ARBA00002147"/>
    </source>
</evidence>
<evidence type="ECO:0000256" key="1">
    <source>
        <dbReference type="ARBA" id="ARBA00000056"/>
    </source>
</evidence>
<name>A0ABT2YK10_9BURK</name>
<organism evidence="7 8">
    <name type="scientific">Roseateles oligotrophus</name>
    <dbReference type="NCBI Taxonomy" id="1769250"/>
    <lineage>
        <taxon>Bacteria</taxon>
        <taxon>Pseudomonadati</taxon>
        <taxon>Pseudomonadota</taxon>
        <taxon>Betaproteobacteria</taxon>
        <taxon>Burkholderiales</taxon>
        <taxon>Sphaerotilaceae</taxon>
        <taxon>Roseateles</taxon>
    </lineage>
</organism>
<evidence type="ECO:0000313" key="7">
    <source>
        <dbReference type="EMBL" id="MCV2370399.1"/>
    </source>
</evidence>
<reference evidence="7 8" key="1">
    <citation type="submission" date="2021-11" db="EMBL/GenBank/DDBJ databases">
        <authorList>
            <person name="Liang Q."/>
            <person name="Mou H."/>
            <person name="Liu Z."/>
        </authorList>
    </citation>
    <scope>NUCLEOTIDE SEQUENCE [LARGE SCALE GENOMIC DNA]</scope>
    <source>
        <strain evidence="7 8">CHU3</strain>
    </source>
</reference>
<dbReference type="Pfam" id="PF04131">
    <property type="entry name" value="NanE"/>
    <property type="match status" value="1"/>
</dbReference>
<comment type="similarity">
    <text evidence="6">Belongs to the NanE family.</text>
</comment>
<comment type="caution">
    <text evidence="7">The sequence shown here is derived from an EMBL/GenBank/DDBJ whole genome shotgun (WGS) entry which is preliminary data.</text>
</comment>
<keyword evidence="4 6" id="KW-0413">Isomerase</keyword>